<evidence type="ECO:0000256" key="1">
    <source>
        <dbReference type="ARBA" id="ARBA00000085"/>
    </source>
</evidence>
<dbReference type="NCBIfam" id="TIGR00229">
    <property type="entry name" value="sensory_box"/>
    <property type="match status" value="1"/>
</dbReference>
<dbReference type="EC" id="2.7.13.3" evidence="2"/>
<dbReference type="Gene3D" id="3.20.20.450">
    <property type="entry name" value="EAL domain"/>
    <property type="match status" value="1"/>
</dbReference>
<dbReference type="KEGG" id="eff:skT53_00010"/>
<dbReference type="CDD" id="cd00082">
    <property type="entry name" value="HisKA"/>
    <property type="match status" value="1"/>
</dbReference>
<keyword evidence="14" id="KW-1185">Reference proteome</keyword>
<keyword evidence="3" id="KW-0597">Phosphoprotein</keyword>
<evidence type="ECO:0000256" key="8">
    <source>
        <dbReference type="ARBA" id="ARBA00023012"/>
    </source>
</evidence>
<keyword evidence="6" id="KW-0418">Kinase</keyword>
<feature type="domain" description="EAL" evidence="12">
    <location>
        <begin position="1"/>
        <end position="251"/>
    </location>
</feature>
<dbReference type="Gene3D" id="3.30.450.20">
    <property type="entry name" value="PAS domain"/>
    <property type="match status" value="2"/>
</dbReference>
<dbReference type="InterPro" id="IPR001633">
    <property type="entry name" value="EAL_dom"/>
</dbReference>
<evidence type="ECO:0000256" key="4">
    <source>
        <dbReference type="ARBA" id="ARBA00022679"/>
    </source>
</evidence>
<dbReference type="Pfam" id="PF00989">
    <property type="entry name" value="PAS"/>
    <property type="match status" value="1"/>
</dbReference>
<dbReference type="CDD" id="cd00130">
    <property type="entry name" value="PAS"/>
    <property type="match status" value="1"/>
</dbReference>
<accession>A0A7I8D890</accession>
<dbReference type="InterPro" id="IPR005467">
    <property type="entry name" value="His_kinase_dom"/>
</dbReference>
<dbReference type="InterPro" id="IPR036890">
    <property type="entry name" value="HATPase_C_sf"/>
</dbReference>
<dbReference type="InterPro" id="IPR000700">
    <property type="entry name" value="PAS-assoc_C"/>
</dbReference>
<keyword evidence="4" id="KW-0808">Transferase</keyword>
<evidence type="ECO:0000259" key="10">
    <source>
        <dbReference type="PROSITE" id="PS50112"/>
    </source>
</evidence>
<dbReference type="GO" id="GO:0006355">
    <property type="term" value="P:regulation of DNA-templated transcription"/>
    <property type="evidence" value="ECO:0007669"/>
    <property type="project" value="InterPro"/>
</dbReference>
<dbReference type="PROSITE" id="PS50112">
    <property type="entry name" value="PAS"/>
    <property type="match status" value="1"/>
</dbReference>
<name>A0A7I8D890_9BACL</name>
<dbReference type="InterPro" id="IPR052155">
    <property type="entry name" value="Biofilm_reg_signaling"/>
</dbReference>
<dbReference type="Pfam" id="PF02518">
    <property type="entry name" value="HATPase_c"/>
    <property type="match status" value="1"/>
</dbReference>
<evidence type="ECO:0000259" key="12">
    <source>
        <dbReference type="PROSITE" id="PS50883"/>
    </source>
</evidence>
<dbReference type="InterPro" id="IPR004358">
    <property type="entry name" value="Sig_transdc_His_kin-like_C"/>
</dbReference>
<dbReference type="PROSITE" id="PS50883">
    <property type="entry name" value="EAL"/>
    <property type="match status" value="1"/>
</dbReference>
<feature type="domain" description="PAC" evidence="11">
    <location>
        <begin position="472"/>
        <end position="524"/>
    </location>
</feature>
<dbReference type="AlphaFoldDB" id="A0A7I8D890"/>
<dbReference type="SUPFAM" id="SSF55874">
    <property type="entry name" value="ATPase domain of HSP90 chaperone/DNA topoisomerase II/histidine kinase"/>
    <property type="match status" value="1"/>
</dbReference>
<dbReference type="EMBL" id="AP023366">
    <property type="protein sequence ID" value="BCJ85016.1"/>
    <property type="molecule type" value="Genomic_DNA"/>
</dbReference>
<evidence type="ECO:0000256" key="3">
    <source>
        <dbReference type="ARBA" id="ARBA00022553"/>
    </source>
</evidence>
<dbReference type="GO" id="GO:0000155">
    <property type="term" value="F:phosphorelay sensor kinase activity"/>
    <property type="evidence" value="ECO:0007669"/>
    <property type="project" value="InterPro"/>
</dbReference>
<dbReference type="InterPro" id="IPR036097">
    <property type="entry name" value="HisK_dim/P_sf"/>
</dbReference>
<dbReference type="SUPFAM" id="SSF47384">
    <property type="entry name" value="Homodimeric domain of signal transducing histidine kinase"/>
    <property type="match status" value="1"/>
</dbReference>
<dbReference type="SMART" id="SM00387">
    <property type="entry name" value="HATPase_c"/>
    <property type="match status" value="1"/>
</dbReference>
<feature type="domain" description="PAS" evidence="10">
    <location>
        <begin position="399"/>
        <end position="469"/>
    </location>
</feature>
<dbReference type="Proteomes" id="UP000593802">
    <property type="component" value="Chromosome"/>
</dbReference>
<comment type="catalytic activity">
    <reaction evidence="1">
        <text>ATP + protein L-histidine = ADP + protein N-phospho-L-histidine.</text>
        <dbReference type="EC" id="2.7.13.3"/>
    </reaction>
</comment>
<dbReference type="SMART" id="SM00086">
    <property type="entry name" value="PAC"/>
    <property type="match status" value="2"/>
</dbReference>
<evidence type="ECO:0000256" key="6">
    <source>
        <dbReference type="ARBA" id="ARBA00022777"/>
    </source>
</evidence>
<dbReference type="PANTHER" id="PTHR44757:SF2">
    <property type="entry name" value="BIOFILM ARCHITECTURE MAINTENANCE PROTEIN MBAA"/>
    <property type="match status" value="1"/>
</dbReference>
<sequence length="744" mass="83780">METDLHKALERGEFVVLYQPQVDLLTGKIMGAEALIRWQHPERGIISPATFIPLAEETSLIMQIGEWVLHTACLQNKAWQDMGLAPMVVSVNLSPRQFLQSDIVNTVRRVLEETGLQPQYLELEITESMTMDVNRTISILQELKGLGVKISLDDFGSGYSSLSYLKKFPIDKLKIDQSFVRDSTTDLNVATIVKTIIEMAHSLNLHVIAEGVETKEHLSFLQYNLCDEVQGYLFSKPLPAKEFEKQFTEIEKIARMKGISQGASHNIRIEEELRIIRQDLQDTVRQQQGMIFKFTRQDGRFIHTLCDGELLYRMGLVPGQVVGKALTDFLPPDVAAVKTKYYETAWQGKENVSYEGSINGIVYIATLRPVIRGGFVTEVIGSCIDITERKQVEEALRKSEEKYRLIAENMNDLIGVLDINGVVLYASPSHQTVLGLSPSMLEGRMAFERVHPDDVQDIKKQFARMVSSKMPCQVEFRYIHCDGHEVYVEANGSPVIDEFGELTHIVVVSRDISEQKRTEEFLRKTEGLSTVGELAAGVAHEIRNPLTTIKGFVQLQQQGAFKPTYLDIMLNEVNRIETIINEFLILGNSQEVHIEKIDIGGLLQQVKELLAAQAILKNIQIHCDSKPKLPFIRGNESKLKQMFVNLLKNAIDSMNDGGDIRIEAGKQDYDSILIRIIDQGCGMDEERIKRLGEPCYSTKEKGTGVGLMVSYKIIKEHHGTIDFQSEINRGTTVTVKLPISGTDI</sequence>
<dbReference type="SMART" id="SM00091">
    <property type="entry name" value="PAS"/>
    <property type="match status" value="1"/>
</dbReference>
<reference evidence="13 14" key="1">
    <citation type="submission" date="2020-08" db="EMBL/GenBank/DDBJ databases">
        <title>Complete Genome Sequence of Effusibacillus dendaii Strain skT53, Isolated from Farmland soil.</title>
        <authorList>
            <person name="Konishi T."/>
            <person name="Kawasaki H."/>
        </authorList>
    </citation>
    <scope>NUCLEOTIDE SEQUENCE [LARGE SCALE GENOMIC DNA]</scope>
    <source>
        <strain evidence="14">skT53</strain>
    </source>
</reference>
<dbReference type="Pfam" id="PF00512">
    <property type="entry name" value="HisKA"/>
    <property type="match status" value="1"/>
</dbReference>
<dbReference type="InterPro" id="IPR003661">
    <property type="entry name" value="HisK_dim/P_dom"/>
</dbReference>
<dbReference type="SMART" id="SM00052">
    <property type="entry name" value="EAL"/>
    <property type="match status" value="1"/>
</dbReference>
<gene>
    <name evidence="13" type="ORF">skT53_00010</name>
</gene>
<dbReference type="Gene3D" id="3.30.565.10">
    <property type="entry name" value="Histidine kinase-like ATPase, C-terminal domain"/>
    <property type="match status" value="1"/>
</dbReference>
<evidence type="ECO:0000313" key="13">
    <source>
        <dbReference type="EMBL" id="BCJ85016.1"/>
    </source>
</evidence>
<dbReference type="CDD" id="cd01948">
    <property type="entry name" value="EAL"/>
    <property type="match status" value="1"/>
</dbReference>
<keyword evidence="5" id="KW-0547">Nucleotide-binding</keyword>
<dbReference type="FunFam" id="3.20.20.450:FF:000001">
    <property type="entry name" value="Cyclic di-GMP phosphodiesterase yahA"/>
    <property type="match status" value="1"/>
</dbReference>
<dbReference type="SUPFAM" id="SSF141868">
    <property type="entry name" value="EAL domain-like"/>
    <property type="match status" value="1"/>
</dbReference>
<dbReference type="InterPro" id="IPR035919">
    <property type="entry name" value="EAL_sf"/>
</dbReference>
<protein>
    <recommendedName>
        <fullName evidence="2">histidine kinase</fullName>
        <ecNumber evidence="2">2.7.13.3</ecNumber>
    </recommendedName>
</protein>
<dbReference type="PROSITE" id="PS50109">
    <property type="entry name" value="HIS_KIN"/>
    <property type="match status" value="1"/>
</dbReference>
<evidence type="ECO:0000256" key="2">
    <source>
        <dbReference type="ARBA" id="ARBA00012438"/>
    </source>
</evidence>
<dbReference type="SMART" id="SM00388">
    <property type="entry name" value="HisKA"/>
    <property type="match status" value="1"/>
</dbReference>
<evidence type="ECO:0000313" key="14">
    <source>
        <dbReference type="Proteomes" id="UP000593802"/>
    </source>
</evidence>
<dbReference type="Pfam" id="PF00563">
    <property type="entry name" value="EAL"/>
    <property type="match status" value="1"/>
</dbReference>
<keyword evidence="7" id="KW-0067">ATP-binding</keyword>
<evidence type="ECO:0000256" key="5">
    <source>
        <dbReference type="ARBA" id="ARBA00022741"/>
    </source>
</evidence>
<dbReference type="InterPro" id="IPR001610">
    <property type="entry name" value="PAC"/>
</dbReference>
<evidence type="ECO:0000259" key="9">
    <source>
        <dbReference type="PROSITE" id="PS50109"/>
    </source>
</evidence>
<dbReference type="InterPro" id="IPR013767">
    <property type="entry name" value="PAS_fold"/>
</dbReference>
<dbReference type="Gene3D" id="1.10.287.130">
    <property type="match status" value="1"/>
</dbReference>
<proteinExistence type="predicted"/>
<dbReference type="InterPro" id="IPR000014">
    <property type="entry name" value="PAS"/>
</dbReference>
<dbReference type="InterPro" id="IPR035965">
    <property type="entry name" value="PAS-like_dom_sf"/>
</dbReference>
<evidence type="ECO:0000256" key="7">
    <source>
        <dbReference type="ARBA" id="ARBA00022840"/>
    </source>
</evidence>
<dbReference type="PROSITE" id="PS50113">
    <property type="entry name" value="PAC"/>
    <property type="match status" value="1"/>
</dbReference>
<dbReference type="GO" id="GO:0005524">
    <property type="term" value="F:ATP binding"/>
    <property type="evidence" value="ECO:0007669"/>
    <property type="project" value="UniProtKB-KW"/>
</dbReference>
<dbReference type="PRINTS" id="PR00344">
    <property type="entry name" value="BCTRLSENSOR"/>
</dbReference>
<evidence type="ECO:0000259" key="11">
    <source>
        <dbReference type="PROSITE" id="PS50113"/>
    </source>
</evidence>
<dbReference type="InterPro" id="IPR003594">
    <property type="entry name" value="HATPase_dom"/>
</dbReference>
<dbReference type="SUPFAM" id="SSF55785">
    <property type="entry name" value="PYP-like sensor domain (PAS domain)"/>
    <property type="match status" value="2"/>
</dbReference>
<dbReference type="PANTHER" id="PTHR44757">
    <property type="entry name" value="DIGUANYLATE CYCLASE DGCP"/>
    <property type="match status" value="1"/>
</dbReference>
<keyword evidence="8" id="KW-0902">Two-component regulatory system</keyword>
<organism evidence="13 14">
    <name type="scientific">Effusibacillus dendaii</name>
    <dbReference type="NCBI Taxonomy" id="2743772"/>
    <lineage>
        <taxon>Bacteria</taxon>
        <taxon>Bacillati</taxon>
        <taxon>Bacillota</taxon>
        <taxon>Bacilli</taxon>
        <taxon>Bacillales</taxon>
        <taxon>Alicyclobacillaceae</taxon>
        <taxon>Effusibacillus</taxon>
    </lineage>
</organism>
<feature type="domain" description="Histidine kinase" evidence="9">
    <location>
        <begin position="537"/>
        <end position="741"/>
    </location>
</feature>